<dbReference type="Pfam" id="PF07727">
    <property type="entry name" value="RVT_2"/>
    <property type="match status" value="1"/>
</dbReference>
<dbReference type="EMBL" id="JARAOO010000007">
    <property type="protein sequence ID" value="KAJ7961922.1"/>
    <property type="molecule type" value="Genomic_DNA"/>
</dbReference>
<dbReference type="Proteomes" id="UP001163823">
    <property type="component" value="Chromosome 7"/>
</dbReference>
<evidence type="ECO:0000313" key="3">
    <source>
        <dbReference type="EMBL" id="KAJ7961922.1"/>
    </source>
</evidence>
<reference evidence="3" key="1">
    <citation type="journal article" date="2023" name="Science">
        <title>Elucidation of the pathway for biosynthesis of saponin adjuvants from the soapbark tree.</title>
        <authorList>
            <person name="Reed J."/>
            <person name="Orme A."/>
            <person name="El-Demerdash A."/>
            <person name="Owen C."/>
            <person name="Martin L.B.B."/>
            <person name="Misra R.C."/>
            <person name="Kikuchi S."/>
            <person name="Rejzek M."/>
            <person name="Martin A.C."/>
            <person name="Harkess A."/>
            <person name="Leebens-Mack J."/>
            <person name="Louveau T."/>
            <person name="Stephenson M.J."/>
            <person name="Osbourn A."/>
        </authorList>
    </citation>
    <scope>NUCLEOTIDE SEQUENCE</scope>
    <source>
        <strain evidence="3">S10</strain>
    </source>
</reference>
<feature type="region of interest" description="Disordered" evidence="1">
    <location>
        <begin position="114"/>
        <end position="136"/>
    </location>
</feature>
<keyword evidence="4" id="KW-1185">Reference proteome</keyword>
<accession>A0AAD7LPX8</accession>
<gene>
    <name evidence="3" type="ORF">O6P43_017215</name>
</gene>
<dbReference type="SUPFAM" id="SSF57756">
    <property type="entry name" value="Retrovirus zinc finger-like domains"/>
    <property type="match status" value="1"/>
</dbReference>
<evidence type="ECO:0000259" key="2">
    <source>
        <dbReference type="Pfam" id="PF07727"/>
    </source>
</evidence>
<organism evidence="3 4">
    <name type="scientific">Quillaja saponaria</name>
    <name type="common">Soap bark tree</name>
    <dbReference type="NCBI Taxonomy" id="32244"/>
    <lineage>
        <taxon>Eukaryota</taxon>
        <taxon>Viridiplantae</taxon>
        <taxon>Streptophyta</taxon>
        <taxon>Embryophyta</taxon>
        <taxon>Tracheophyta</taxon>
        <taxon>Spermatophyta</taxon>
        <taxon>Magnoliopsida</taxon>
        <taxon>eudicotyledons</taxon>
        <taxon>Gunneridae</taxon>
        <taxon>Pentapetalae</taxon>
        <taxon>rosids</taxon>
        <taxon>fabids</taxon>
        <taxon>Fabales</taxon>
        <taxon>Quillajaceae</taxon>
        <taxon>Quillaja</taxon>
    </lineage>
</organism>
<sequence length="280" mass="30768">MDKSVHSEVALVTTHHRSATQKSGSQSCKNCNHTGHSFANCPTVVCIYYHGIGHILENCPTHPPRPKSGSFKPKNVSKTGSSSIAAATTKVSTVIMISDLEALFKQVQDLQTGADSGDLNDNPSTSESTPTKPAAAAGLAPAFNTTIQRSTRQAMNGELQALEKTHTWDLVDLLSGKTPIGCKWVYKIKTRSDSSIERYKAYLVAKGYNQEYRIDYEETFAPVAWLTSVRSLLAITAVQKWKLLQMDVKNAFMNGDLQEKVLAFPILLTKFVDSVKHYMA</sequence>
<feature type="compositionally biased region" description="Polar residues" evidence="1">
    <location>
        <begin position="114"/>
        <end position="128"/>
    </location>
</feature>
<feature type="domain" description="Reverse transcriptase Ty1/copia-type" evidence="2">
    <location>
        <begin position="166"/>
        <end position="262"/>
    </location>
</feature>
<evidence type="ECO:0000313" key="4">
    <source>
        <dbReference type="Proteomes" id="UP001163823"/>
    </source>
</evidence>
<name>A0AAD7LPX8_QUISA</name>
<dbReference type="AlphaFoldDB" id="A0AAD7LPX8"/>
<dbReference type="GO" id="GO:0003676">
    <property type="term" value="F:nucleic acid binding"/>
    <property type="evidence" value="ECO:0007669"/>
    <property type="project" value="InterPro"/>
</dbReference>
<protein>
    <submittedName>
        <fullName evidence="3">Retrovirus-related Pol polyprotein from transposon TNT 1-94</fullName>
    </submittedName>
</protein>
<comment type="caution">
    <text evidence="3">The sequence shown here is derived from an EMBL/GenBank/DDBJ whole genome shotgun (WGS) entry which is preliminary data.</text>
</comment>
<dbReference type="InterPro" id="IPR036875">
    <property type="entry name" value="Znf_CCHC_sf"/>
</dbReference>
<dbReference type="KEGG" id="qsa:O6P43_017215"/>
<proteinExistence type="predicted"/>
<dbReference type="Gene3D" id="4.10.60.10">
    <property type="entry name" value="Zinc finger, CCHC-type"/>
    <property type="match status" value="1"/>
</dbReference>
<evidence type="ECO:0000256" key="1">
    <source>
        <dbReference type="SAM" id="MobiDB-lite"/>
    </source>
</evidence>
<dbReference type="GO" id="GO:0008270">
    <property type="term" value="F:zinc ion binding"/>
    <property type="evidence" value="ECO:0007669"/>
    <property type="project" value="InterPro"/>
</dbReference>
<dbReference type="InterPro" id="IPR013103">
    <property type="entry name" value="RVT_2"/>
</dbReference>